<dbReference type="Gene3D" id="3.40.50.720">
    <property type="entry name" value="NAD(P)-binding Rossmann-like Domain"/>
    <property type="match status" value="1"/>
</dbReference>
<name>A0A0X8JF52_ACTRD</name>
<gene>
    <name evidence="2" type="ORF">AXF14_07725</name>
</gene>
<dbReference type="STRING" id="111015.AXF14_07725"/>
<dbReference type="SUPFAM" id="SSF51735">
    <property type="entry name" value="NAD(P)-binding Rossmann-fold domains"/>
    <property type="match status" value="1"/>
</dbReference>
<protein>
    <submittedName>
        <fullName evidence="2">Short-chain dehydrogenase</fullName>
    </submittedName>
</protein>
<dbReference type="PRINTS" id="PR00081">
    <property type="entry name" value="GDHRDH"/>
</dbReference>
<dbReference type="EMBL" id="CP014228">
    <property type="protein sequence ID" value="AMD87491.1"/>
    <property type="molecule type" value="Genomic_DNA"/>
</dbReference>
<dbReference type="Proteomes" id="UP000065220">
    <property type="component" value="Chromosome"/>
</dbReference>
<dbReference type="KEGG" id="ard:AXF14_07725"/>
<evidence type="ECO:0000313" key="2">
    <source>
        <dbReference type="EMBL" id="AMD87491.1"/>
    </source>
</evidence>
<evidence type="ECO:0000256" key="1">
    <source>
        <dbReference type="ARBA" id="ARBA00006484"/>
    </source>
</evidence>
<dbReference type="NCBIfam" id="NF005395">
    <property type="entry name" value="PRK06940.1"/>
    <property type="match status" value="1"/>
</dbReference>
<dbReference type="InterPro" id="IPR036291">
    <property type="entry name" value="NAD(P)-bd_dom_sf"/>
</dbReference>
<dbReference type="Pfam" id="PF00106">
    <property type="entry name" value="adh_short"/>
    <property type="match status" value="1"/>
</dbReference>
<organism evidence="2 3">
    <name type="scientific">Actinomyces radicidentis</name>
    <dbReference type="NCBI Taxonomy" id="111015"/>
    <lineage>
        <taxon>Bacteria</taxon>
        <taxon>Bacillati</taxon>
        <taxon>Actinomycetota</taxon>
        <taxon>Actinomycetes</taxon>
        <taxon>Actinomycetales</taxon>
        <taxon>Actinomycetaceae</taxon>
        <taxon>Actinomyces</taxon>
    </lineage>
</organism>
<dbReference type="GO" id="GO:0016616">
    <property type="term" value="F:oxidoreductase activity, acting on the CH-OH group of donors, NAD or NADP as acceptor"/>
    <property type="evidence" value="ECO:0007669"/>
    <property type="project" value="TreeGrafter"/>
</dbReference>
<dbReference type="Pfam" id="PF13561">
    <property type="entry name" value="adh_short_C2"/>
    <property type="match status" value="1"/>
</dbReference>
<sequence>MSTENLRPVTVLVGAGAIGTAIARRVTNGGHVVVADLRLANASMVREQLLDAGYDAEATTVDLADADSVRALAAHAADLGPVMKVILSGGVSPSQAPIETILRVDLYGTSVALEEFGKVVAPGGSGVVISSQSGYRMPALTREEDALLATTPVEELLDLPLLAEGAITSTLHAYQMAKRANGLRVRANAVTWGKRGARVNAISPGIVITPLARDELNGPRGAGYRKQLELSPAGRAGTPDEIAALAGFLMGPEAGYVNGTDVLADGGVTASWYYGPLSEGGAN</sequence>
<dbReference type="InterPro" id="IPR002347">
    <property type="entry name" value="SDR_fam"/>
</dbReference>
<dbReference type="RefSeq" id="WP_067942203.1">
    <property type="nucleotide sequence ID" value="NZ_CP014228.1"/>
</dbReference>
<proteinExistence type="inferred from homology"/>
<accession>A0A0X8JF52</accession>
<dbReference type="AlphaFoldDB" id="A0A0X8JF52"/>
<dbReference type="PANTHER" id="PTHR42760">
    <property type="entry name" value="SHORT-CHAIN DEHYDROGENASES/REDUCTASES FAMILY MEMBER"/>
    <property type="match status" value="1"/>
</dbReference>
<dbReference type="OrthoDB" id="9803333at2"/>
<reference evidence="3" key="1">
    <citation type="submission" date="2016-02" db="EMBL/GenBank/DDBJ databases">
        <authorList>
            <person name="Holder M.E."/>
            <person name="Ajami N.J."/>
            <person name="Petrosino J.F."/>
        </authorList>
    </citation>
    <scope>NUCLEOTIDE SEQUENCE [LARGE SCALE GENOMIC DNA]</scope>
    <source>
        <strain evidence="3">CCUG 36733</strain>
    </source>
</reference>
<keyword evidence="3" id="KW-1185">Reference proteome</keyword>
<comment type="similarity">
    <text evidence="1">Belongs to the short-chain dehydrogenases/reductases (SDR) family.</text>
</comment>
<evidence type="ECO:0000313" key="3">
    <source>
        <dbReference type="Proteomes" id="UP000065220"/>
    </source>
</evidence>